<dbReference type="PANTHER" id="PTHR30349">
    <property type="entry name" value="PHAGE INTEGRASE-RELATED"/>
    <property type="match status" value="1"/>
</dbReference>
<dbReference type="STRING" id="1322246.BN4_10560"/>
<evidence type="ECO:0000256" key="4">
    <source>
        <dbReference type="SAM" id="MobiDB-lite"/>
    </source>
</evidence>
<comment type="similarity">
    <text evidence="1">Belongs to the 'phage' integrase family.</text>
</comment>
<dbReference type="Proteomes" id="UP000011724">
    <property type="component" value="Chromosome"/>
</dbReference>
<dbReference type="PANTHER" id="PTHR30349:SF41">
    <property type="entry name" value="INTEGRASE_RECOMBINASE PROTEIN MJ0367-RELATED"/>
    <property type="match status" value="1"/>
</dbReference>
<keyword evidence="3" id="KW-0233">DNA recombination</keyword>
<evidence type="ECO:0000256" key="1">
    <source>
        <dbReference type="ARBA" id="ARBA00008857"/>
    </source>
</evidence>
<dbReference type="GO" id="GO:0006310">
    <property type="term" value="P:DNA recombination"/>
    <property type="evidence" value="ECO:0007669"/>
    <property type="project" value="UniProtKB-KW"/>
</dbReference>
<proteinExistence type="inferred from homology"/>
<keyword evidence="2" id="KW-0238">DNA-binding</keyword>
<dbReference type="Gene3D" id="1.10.443.10">
    <property type="entry name" value="Intergrase catalytic core"/>
    <property type="match status" value="1"/>
</dbReference>
<dbReference type="EMBL" id="FO203427">
    <property type="protein sequence ID" value="CCH47797.1"/>
    <property type="molecule type" value="Genomic_DNA"/>
</dbReference>
<evidence type="ECO:0000313" key="7">
    <source>
        <dbReference type="Proteomes" id="UP000011724"/>
    </source>
</evidence>
<feature type="domain" description="Tyr recombinase" evidence="5">
    <location>
        <begin position="349"/>
        <end position="542"/>
    </location>
</feature>
<dbReference type="PATRIC" id="fig|879567.3.peg.580"/>
<dbReference type="GO" id="GO:0003677">
    <property type="term" value="F:DNA binding"/>
    <property type="evidence" value="ECO:0007669"/>
    <property type="project" value="UniProtKB-KW"/>
</dbReference>
<feature type="compositionally biased region" description="Basic and acidic residues" evidence="4">
    <location>
        <begin position="67"/>
        <end position="78"/>
    </location>
</feature>
<evidence type="ECO:0000259" key="5">
    <source>
        <dbReference type="PROSITE" id="PS51898"/>
    </source>
</evidence>
<dbReference type="GO" id="GO:0015074">
    <property type="term" value="P:DNA integration"/>
    <property type="evidence" value="ECO:0007669"/>
    <property type="project" value="InterPro"/>
</dbReference>
<dbReference type="InterPro" id="IPR046668">
    <property type="entry name" value="DUF6538"/>
</dbReference>
<protein>
    <submittedName>
        <fullName evidence="6">Putative Phage integrase</fullName>
    </submittedName>
</protein>
<dbReference type="AlphaFoldDB" id="M1WQN9"/>
<dbReference type="eggNOG" id="COG0582">
    <property type="taxonomic scope" value="Bacteria"/>
</dbReference>
<feature type="region of interest" description="Disordered" evidence="4">
    <location>
        <begin position="67"/>
        <end position="88"/>
    </location>
</feature>
<dbReference type="OrthoDB" id="9784724at2"/>
<dbReference type="SUPFAM" id="SSF56349">
    <property type="entry name" value="DNA breaking-rejoining enzymes"/>
    <property type="match status" value="1"/>
</dbReference>
<evidence type="ECO:0000313" key="6">
    <source>
        <dbReference type="EMBL" id="CCH47797.1"/>
    </source>
</evidence>
<sequence length="557" mass="63701">MTKPAYLFRSKTGLFYFRRKVPADLLTVYGGRKQIKRSLQTHDPQEAYELVRIEAVRSDQEFTEHRKIIKRDNSRRPSESSTPMSVPEMKRRALLMKQHMLEVDDELRVSGGFIEDEDHEGYLLRSQEQLDDIKQAYARGDVDAVKSHIREWTKNESDIPYEVSLEYMKALIEATEIQLARKQGEIILTPEVPPSEDEIQVEVPDQTPDKIKGNTLRSVFKKYVEERQPKGNTARDYLAHIHRFTQVLGVDDIALDDVTPTHIRTFKDVLVQLPARVPSEMKGMTVLEMVKAMKGRDDIAPLSAKTINDKALSALRAVYGYAVRNGYCDHNPAQGIKVEVSLRKQKAGSDRLPYSVEDMNKIFRFPVYTENDRPIGGKGEAAYWLPLLAAFTGARLEELGQITKDNVRKERGVHYIDLRELDEAKTENSKRRIPIHPELIKLGFLTYVKSIKSGRIFPDLQRGKDGKLTSSFSKWWGRYARQHGGWGKEKVFHSFRHAAKDGFREGDVAEDLRDELMGHAPRTVGESYGSGSSIKRLSEGMSRLTYPGLDLSHLTKW</sequence>
<evidence type="ECO:0000256" key="3">
    <source>
        <dbReference type="ARBA" id="ARBA00023172"/>
    </source>
</evidence>
<dbReference type="InterPro" id="IPR050090">
    <property type="entry name" value="Tyrosine_recombinase_XerCD"/>
</dbReference>
<dbReference type="CDD" id="cd01184">
    <property type="entry name" value="INT_C_like_1"/>
    <property type="match status" value="1"/>
</dbReference>
<reference evidence="7" key="2">
    <citation type="journal article" date="2013" name="Stand. Genomic Sci.">
        <title>Complete genome sequence of Desulfocapsa sulfexigens, a marine deltaproteobacterium specialized in disproportionating inorganic sulfur compounds.</title>
        <authorList>
            <person name="Finster K.W."/>
            <person name="Kjeldsen K.U."/>
            <person name="Kube M."/>
            <person name="Reinhardt R."/>
            <person name="Mussmann M."/>
            <person name="Amann R."/>
            <person name="Schreiber L."/>
        </authorList>
    </citation>
    <scope>NUCLEOTIDE SEQUENCE [LARGE SCALE GENOMIC DNA]</scope>
    <source>
        <strain evidence="7">DSM 10523 / SB164P1</strain>
    </source>
</reference>
<organism evidence="6 7">
    <name type="scientific">Pseudodesulfovibrio piezophilus (strain DSM 21447 / JCM 15486 / C1TLV30)</name>
    <name type="common">Desulfovibrio piezophilus</name>
    <dbReference type="NCBI Taxonomy" id="1322246"/>
    <lineage>
        <taxon>Bacteria</taxon>
        <taxon>Pseudomonadati</taxon>
        <taxon>Thermodesulfobacteriota</taxon>
        <taxon>Desulfovibrionia</taxon>
        <taxon>Desulfovibrionales</taxon>
        <taxon>Desulfovibrionaceae</taxon>
    </lineage>
</organism>
<dbReference type="Gene3D" id="1.10.150.130">
    <property type="match status" value="1"/>
</dbReference>
<reference evidence="6 7" key="1">
    <citation type="journal article" date="2013" name="PLoS ONE">
        <title>The first genomic and proteomic characterization of a deep-sea sulfate reducer: insights into the piezophilic lifestyle of Desulfovibrio piezophilus.</title>
        <authorList>
            <person name="Pradel N."/>
            <person name="Ji B."/>
            <person name="Gimenez G."/>
            <person name="Talla E."/>
            <person name="Lenoble P."/>
            <person name="Garel M."/>
            <person name="Tamburini C."/>
            <person name="Fourquet P."/>
            <person name="Lebrun R."/>
            <person name="Bertin P."/>
            <person name="Denis Y."/>
            <person name="Pophillat M."/>
            <person name="Barbe V."/>
            <person name="Ollivier B."/>
            <person name="Dolla A."/>
        </authorList>
    </citation>
    <scope>NUCLEOTIDE SEQUENCE [LARGE SCALE GENOMIC DNA]</scope>
    <source>
        <strain evidence="7">DSM 10523 / SB164P1</strain>
    </source>
</reference>
<gene>
    <name evidence="6" type="ordered locus">BN4_10560</name>
</gene>
<dbReference type="InterPro" id="IPR025269">
    <property type="entry name" value="SAM-like_dom"/>
</dbReference>
<dbReference type="InterPro" id="IPR010998">
    <property type="entry name" value="Integrase_recombinase_N"/>
</dbReference>
<dbReference type="HOGENOM" id="CLU_022238_3_0_7"/>
<dbReference type="KEGG" id="dpi:BN4_10560"/>
<dbReference type="InterPro" id="IPR013762">
    <property type="entry name" value="Integrase-like_cat_sf"/>
</dbReference>
<dbReference type="RefSeq" id="WP_015413852.1">
    <property type="nucleotide sequence ID" value="NC_020409.1"/>
</dbReference>
<dbReference type="InterPro" id="IPR002104">
    <property type="entry name" value="Integrase_catalytic"/>
</dbReference>
<dbReference type="InterPro" id="IPR011010">
    <property type="entry name" value="DNA_brk_join_enz"/>
</dbReference>
<dbReference type="BioCyc" id="DPIE1322246:BN4_RS02885-MONOMER"/>
<evidence type="ECO:0000256" key="2">
    <source>
        <dbReference type="ARBA" id="ARBA00023125"/>
    </source>
</evidence>
<dbReference type="Pfam" id="PF20172">
    <property type="entry name" value="DUF6538"/>
    <property type="match status" value="1"/>
</dbReference>
<dbReference type="Pfam" id="PF13102">
    <property type="entry name" value="Phage_int_SAM_5"/>
    <property type="match status" value="1"/>
</dbReference>
<dbReference type="PROSITE" id="PS51898">
    <property type="entry name" value="TYR_RECOMBINASE"/>
    <property type="match status" value="1"/>
</dbReference>
<accession>M1WQN9</accession>
<name>M1WQN9_PSEP2</name>
<keyword evidence="7" id="KW-1185">Reference proteome</keyword>